<dbReference type="Pfam" id="PF13445">
    <property type="entry name" value="zf-RING_UBOX"/>
    <property type="match status" value="1"/>
</dbReference>
<feature type="compositionally biased region" description="Acidic residues" evidence="7">
    <location>
        <begin position="471"/>
        <end position="480"/>
    </location>
</feature>
<dbReference type="SMART" id="SM00184">
    <property type="entry name" value="RING"/>
    <property type="match status" value="1"/>
</dbReference>
<dbReference type="SUPFAM" id="SSF57850">
    <property type="entry name" value="RING/U-box"/>
    <property type="match status" value="1"/>
</dbReference>
<evidence type="ECO:0000256" key="2">
    <source>
        <dbReference type="ARBA" id="ARBA00022723"/>
    </source>
</evidence>
<accession>A0ABR4N4B1</accession>
<dbReference type="InterPro" id="IPR027370">
    <property type="entry name" value="Znf-RING_euk"/>
</dbReference>
<evidence type="ECO:0000313" key="10">
    <source>
        <dbReference type="Proteomes" id="UP001527925"/>
    </source>
</evidence>
<protein>
    <recommendedName>
        <fullName evidence="8">RING-type domain-containing protein</fullName>
    </recommendedName>
</protein>
<evidence type="ECO:0000256" key="3">
    <source>
        <dbReference type="ARBA" id="ARBA00022771"/>
    </source>
</evidence>
<comment type="caution">
    <text evidence="9">The sequence shown here is derived from an EMBL/GenBank/DDBJ whole genome shotgun (WGS) entry which is preliminary data.</text>
</comment>
<feature type="compositionally biased region" description="Acidic residues" evidence="7">
    <location>
        <begin position="322"/>
        <end position="352"/>
    </location>
</feature>
<reference evidence="9 10" key="1">
    <citation type="submission" date="2023-09" db="EMBL/GenBank/DDBJ databases">
        <title>Pangenome analysis of Batrachochytrium dendrobatidis and related Chytrids.</title>
        <authorList>
            <person name="Yacoub M.N."/>
            <person name="Stajich J.E."/>
            <person name="James T.Y."/>
        </authorList>
    </citation>
    <scope>NUCLEOTIDE SEQUENCE [LARGE SCALE GENOMIC DNA]</scope>
    <source>
        <strain evidence="9 10">JEL0888</strain>
    </source>
</reference>
<evidence type="ECO:0000256" key="4">
    <source>
        <dbReference type="ARBA" id="ARBA00022786"/>
    </source>
</evidence>
<dbReference type="PANTHER" id="PTHR15067:SF4">
    <property type="entry name" value="E3 UBIQUITIN-PROTEIN LIGASE RNF8"/>
    <property type="match status" value="1"/>
</dbReference>
<feature type="domain" description="RING-type" evidence="8">
    <location>
        <begin position="138"/>
        <end position="181"/>
    </location>
</feature>
<keyword evidence="10" id="KW-1185">Reference proteome</keyword>
<dbReference type="Proteomes" id="UP001527925">
    <property type="component" value="Unassembled WGS sequence"/>
</dbReference>
<dbReference type="Gene3D" id="3.30.40.10">
    <property type="entry name" value="Zinc/RING finger domain, C3HC4 (zinc finger)"/>
    <property type="match status" value="1"/>
</dbReference>
<dbReference type="PROSITE" id="PS50089">
    <property type="entry name" value="ZF_RING_2"/>
    <property type="match status" value="1"/>
</dbReference>
<feature type="region of interest" description="Disordered" evidence="7">
    <location>
        <begin position="1"/>
        <end position="67"/>
    </location>
</feature>
<feature type="compositionally biased region" description="Low complexity" evidence="7">
    <location>
        <begin position="28"/>
        <end position="40"/>
    </location>
</feature>
<keyword evidence="5" id="KW-0862">Zinc</keyword>
<dbReference type="PANTHER" id="PTHR15067">
    <property type="entry name" value="E3 UBIQUITIN-PROTEIN LIGASE RNF8"/>
    <property type="match status" value="1"/>
</dbReference>
<keyword evidence="4" id="KW-0833">Ubl conjugation pathway</keyword>
<evidence type="ECO:0000256" key="1">
    <source>
        <dbReference type="ARBA" id="ARBA00022679"/>
    </source>
</evidence>
<dbReference type="EMBL" id="JADGIZ020000034">
    <property type="protein sequence ID" value="KAL2914315.1"/>
    <property type="molecule type" value="Genomic_DNA"/>
</dbReference>
<dbReference type="InterPro" id="IPR001841">
    <property type="entry name" value="Znf_RING"/>
</dbReference>
<feature type="compositionally biased region" description="Acidic residues" evidence="7">
    <location>
        <begin position="445"/>
        <end position="458"/>
    </location>
</feature>
<evidence type="ECO:0000256" key="7">
    <source>
        <dbReference type="SAM" id="MobiDB-lite"/>
    </source>
</evidence>
<feature type="compositionally biased region" description="Basic residues" evidence="7">
    <location>
        <begin position="361"/>
        <end position="370"/>
    </location>
</feature>
<dbReference type="PROSITE" id="PS00518">
    <property type="entry name" value="ZF_RING_1"/>
    <property type="match status" value="1"/>
</dbReference>
<keyword evidence="2" id="KW-0479">Metal-binding</keyword>
<feature type="compositionally biased region" description="Low complexity" evidence="7">
    <location>
        <begin position="396"/>
        <end position="411"/>
    </location>
</feature>
<feature type="region of interest" description="Disordered" evidence="7">
    <location>
        <begin position="322"/>
        <end position="481"/>
    </location>
</feature>
<feature type="region of interest" description="Disordered" evidence="7">
    <location>
        <begin position="270"/>
        <end position="307"/>
    </location>
</feature>
<evidence type="ECO:0000256" key="5">
    <source>
        <dbReference type="ARBA" id="ARBA00022833"/>
    </source>
</evidence>
<evidence type="ECO:0000313" key="9">
    <source>
        <dbReference type="EMBL" id="KAL2914315.1"/>
    </source>
</evidence>
<sequence length="512" mass="56731">MPLPEPALQDTPTVKGKRKRKKSRTAEAPDQQQADGVQDAQHSDQEQPAPPAQAASADPPPKQHLFDDSTSLDKIWRHVESQRAASDPTTFYYIDRLRTQVHSLQRKLLAVVQENKLNKQRIVELLASEDKLRAAATCPICLDVFAAPQAIQCGHTYCFHCLREWMRHQSEDDRAKCPTCRALITSAPIPNVVMEHQVETVIDRMPAAERDELRRRIERNKVDRSAHENPWEGVWAPQGMADLADGVIRCVVCGWEIVDGACAHDIDLHDDDGGGDDTENDEQEYAADDQEEYGRGSGSDISEYDDGEGFVVADDDIEMLEEQSDSDDDSDDDGDDDDDDNDDDDDDDDDDELRSGAASARNRKRPRARRVVGDSDDSDAAERFGRHGTHAVVAKLPPSFDSLSWPSLSSPGKKSRGDADYGADCNSSSGPRRDDSDGDSIISSDESDSDDDENESEYGESTSAGTPEQQELSDDADDHDSDLSFAKYRKHVRDTIVPDIVGFDDILELKSL</sequence>
<name>A0ABR4N4B1_9FUNG</name>
<gene>
    <name evidence="9" type="ORF">HK105_206087</name>
</gene>
<organism evidence="9 10">
    <name type="scientific">Polyrhizophydium stewartii</name>
    <dbReference type="NCBI Taxonomy" id="2732419"/>
    <lineage>
        <taxon>Eukaryota</taxon>
        <taxon>Fungi</taxon>
        <taxon>Fungi incertae sedis</taxon>
        <taxon>Chytridiomycota</taxon>
        <taxon>Chytridiomycota incertae sedis</taxon>
        <taxon>Chytridiomycetes</taxon>
        <taxon>Rhizophydiales</taxon>
        <taxon>Rhizophydiales incertae sedis</taxon>
        <taxon>Polyrhizophydium</taxon>
    </lineage>
</organism>
<keyword evidence="1" id="KW-0808">Transferase</keyword>
<dbReference type="InterPro" id="IPR013083">
    <property type="entry name" value="Znf_RING/FYVE/PHD"/>
</dbReference>
<feature type="compositionally biased region" description="Acidic residues" evidence="7">
    <location>
        <begin position="270"/>
        <end position="291"/>
    </location>
</feature>
<proteinExistence type="predicted"/>
<keyword evidence="3 6" id="KW-0863">Zinc-finger</keyword>
<evidence type="ECO:0000256" key="6">
    <source>
        <dbReference type="PROSITE-ProRule" id="PRU00175"/>
    </source>
</evidence>
<evidence type="ECO:0000259" key="8">
    <source>
        <dbReference type="PROSITE" id="PS50089"/>
    </source>
</evidence>
<dbReference type="InterPro" id="IPR017907">
    <property type="entry name" value="Znf_RING_CS"/>
</dbReference>
<feature type="compositionally biased region" description="Polar residues" evidence="7">
    <location>
        <begin position="459"/>
        <end position="470"/>
    </location>
</feature>